<dbReference type="OrthoDB" id="5652138at2"/>
<feature type="domain" description="F-box" evidence="1">
    <location>
        <begin position="4"/>
        <end position="55"/>
    </location>
</feature>
<organism evidence="2 3">
    <name type="scientific">Legionella busanensis</name>
    <dbReference type="NCBI Taxonomy" id="190655"/>
    <lineage>
        <taxon>Bacteria</taxon>
        <taxon>Pseudomonadati</taxon>
        <taxon>Pseudomonadota</taxon>
        <taxon>Gammaproteobacteria</taxon>
        <taxon>Legionellales</taxon>
        <taxon>Legionellaceae</taxon>
        <taxon>Legionella</taxon>
    </lineage>
</organism>
<evidence type="ECO:0000313" key="3">
    <source>
        <dbReference type="Proteomes" id="UP000254794"/>
    </source>
</evidence>
<dbReference type="PROSITE" id="PS50181">
    <property type="entry name" value="FBOX"/>
    <property type="match status" value="1"/>
</dbReference>
<dbReference type="RefSeq" id="WP_115332621.1">
    <property type="nucleotide sequence ID" value="NZ_CAAAHP010000005.1"/>
</dbReference>
<protein>
    <submittedName>
        <fullName evidence="2">SidC homolog</fullName>
    </submittedName>
</protein>
<proteinExistence type="predicted"/>
<sequence length="313" mass="36234">MQDNFEFDKLPDEIKTEIARYLRSLDLINFAGTSTKNRRFFKSMLHVPKLLYYVVRSRHDSVQSILKDDVSLMLKRGRVTDCSGREFESISAFEYALWALDKHMWAAMIACIPQNKEDKKVFEKLIAQYNKVKKDGVAYRLRGKIITEPQYDFAIIKELHTQINVVHTATMAITNVYDLDSLNKQWKEGVGGAQILLPMHVVDEYCSNEPFSPMPDFLLQPPSSRQFNNLITGRKENWFNCDSRLGIDFAIYKGPGSSKSVLGYEDFIDWYKVCDDLTAMVKLHNVRTKDVANLKLQLEKQLVIDNEPQVFQI</sequence>
<gene>
    <name evidence="2" type="ORF">NCTC13316_03076</name>
</gene>
<accession>A0A378K9L5</accession>
<dbReference type="InterPro" id="IPR001810">
    <property type="entry name" value="F-box_dom"/>
</dbReference>
<evidence type="ECO:0000259" key="1">
    <source>
        <dbReference type="PROSITE" id="PS50181"/>
    </source>
</evidence>
<name>A0A378K9L5_9GAMM</name>
<dbReference type="Proteomes" id="UP000254794">
    <property type="component" value="Unassembled WGS sequence"/>
</dbReference>
<evidence type="ECO:0000313" key="2">
    <source>
        <dbReference type="EMBL" id="STX81209.1"/>
    </source>
</evidence>
<reference evidence="2 3" key="1">
    <citation type="submission" date="2018-06" db="EMBL/GenBank/DDBJ databases">
        <authorList>
            <consortium name="Pathogen Informatics"/>
            <person name="Doyle S."/>
        </authorList>
    </citation>
    <scope>NUCLEOTIDE SEQUENCE [LARGE SCALE GENOMIC DNA]</scope>
    <source>
        <strain evidence="2 3">NCTC13316</strain>
    </source>
</reference>
<dbReference type="EMBL" id="UGOD01000002">
    <property type="protein sequence ID" value="STX81209.1"/>
    <property type="molecule type" value="Genomic_DNA"/>
</dbReference>
<dbReference type="AlphaFoldDB" id="A0A378K9L5"/>
<keyword evidence="3" id="KW-1185">Reference proteome</keyword>